<organism evidence="10 11">
    <name type="scientific">Actinia tenebrosa</name>
    <name type="common">Australian red waratah sea anemone</name>
    <dbReference type="NCBI Taxonomy" id="6105"/>
    <lineage>
        <taxon>Eukaryota</taxon>
        <taxon>Metazoa</taxon>
        <taxon>Cnidaria</taxon>
        <taxon>Anthozoa</taxon>
        <taxon>Hexacorallia</taxon>
        <taxon>Actiniaria</taxon>
        <taxon>Actiniidae</taxon>
        <taxon>Actinia</taxon>
    </lineage>
</organism>
<dbReference type="Gene3D" id="1.10.950.10">
    <property type="entry name" value="Villin headpiece domain"/>
    <property type="match status" value="1"/>
</dbReference>
<reference evidence="11" key="1">
    <citation type="submission" date="2025-08" db="UniProtKB">
        <authorList>
            <consortium name="RefSeq"/>
        </authorList>
    </citation>
    <scope>IDENTIFICATION</scope>
    <source>
        <tissue evidence="11">Tentacle</tissue>
    </source>
</reference>
<dbReference type="InterPro" id="IPR029006">
    <property type="entry name" value="ADF-H/Gelsolin-like_dom_sf"/>
</dbReference>
<dbReference type="CDD" id="cd11290">
    <property type="entry name" value="gelsolin_S1_like"/>
    <property type="match status" value="1"/>
</dbReference>
<dbReference type="CDD" id="cd11289">
    <property type="entry name" value="gelsolin_S2_like"/>
    <property type="match status" value="1"/>
</dbReference>
<dbReference type="InParanoid" id="A0A6P8HEW3"/>
<evidence type="ECO:0000256" key="3">
    <source>
        <dbReference type="ARBA" id="ARBA00022467"/>
    </source>
</evidence>
<keyword evidence="5" id="KW-0677">Repeat</keyword>
<dbReference type="CDD" id="cd11288">
    <property type="entry name" value="gelsolin_S5_like"/>
    <property type="match status" value="1"/>
</dbReference>
<dbReference type="KEGG" id="aten:116290617"/>
<dbReference type="InterPro" id="IPR003128">
    <property type="entry name" value="Villin_headpiece"/>
</dbReference>
<dbReference type="InterPro" id="IPR007122">
    <property type="entry name" value="Villin/Gelsolin"/>
</dbReference>
<feature type="domain" description="HP" evidence="9">
    <location>
        <begin position="763"/>
        <end position="828"/>
    </location>
</feature>
<dbReference type="FunFam" id="3.40.20.10:FF:000002">
    <property type="entry name" value="Gelsolin"/>
    <property type="match status" value="1"/>
</dbReference>
<evidence type="ECO:0000256" key="6">
    <source>
        <dbReference type="ARBA" id="ARBA00022837"/>
    </source>
</evidence>
<keyword evidence="10" id="KW-1185">Reference proteome</keyword>
<keyword evidence="3" id="KW-0117">Actin capping</keyword>
<dbReference type="FunFam" id="3.40.20.10:FF:000001">
    <property type="entry name" value="Gelsolin"/>
    <property type="match status" value="1"/>
</dbReference>
<dbReference type="Proteomes" id="UP000515163">
    <property type="component" value="Unplaced"/>
</dbReference>
<dbReference type="AlphaFoldDB" id="A0A6P8HEW3"/>
<comment type="subcellular location">
    <subcellularLocation>
        <location evidence="1">Cytoplasm</location>
        <location evidence="1">Cytoskeleton</location>
    </subcellularLocation>
</comment>
<evidence type="ECO:0000256" key="1">
    <source>
        <dbReference type="ARBA" id="ARBA00004245"/>
    </source>
</evidence>
<evidence type="ECO:0000256" key="5">
    <source>
        <dbReference type="ARBA" id="ARBA00022737"/>
    </source>
</evidence>
<comment type="similarity">
    <text evidence="2">Belongs to the villin/gelsolin family.</text>
</comment>
<dbReference type="GO" id="GO:0005737">
    <property type="term" value="C:cytoplasm"/>
    <property type="evidence" value="ECO:0007669"/>
    <property type="project" value="TreeGrafter"/>
</dbReference>
<dbReference type="FunFam" id="3.40.20.10:FF:000005">
    <property type="entry name" value="Gelsolin"/>
    <property type="match status" value="1"/>
</dbReference>
<gene>
    <name evidence="11" type="primary">LOC116290617</name>
</gene>
<dbReference type="GO" id="GO:0008154">
    <property type="term" value="P:actin polymerization or depolymerization"/>
    <property type="evidence" value="ECO:0007669"/>
    <property type="project" value="TreeGrafter"/>
</dbReference>
<protein>
    <submittedName>
        <fullName evidence="11">Gelsolin, cytoplasmic-like</fullName>
    </submittedName>
</protein>
<evidence type="ECO:0000313" key="11">
    <source>
        <dbReference type="RefSeq" id="XP_031553548.1"/>
    </source>
</evidence>
<evidence type="ECO:0000259" key="9">
    <source>
        <dbReference type="PROSITE" id="PS51089"/>
    </source>
</evidence>
<accession>A0A6P8HEW3</accession>
<dbReference type="PANTHER" id="PTHR11977:SF123">
    <property type="entry name" value="GELSOLIN"/>
    <property type="match status" value="1"/>
</dbReference>
<dbReference type="GO" id="GO:0051015">
    <property type="term" value="F:actin filament binding"/>
    <property type="evidence" value="ECO:0007669"/>
    <property type="project" value="InterPro"/>
</dbReference>
<sequence>MVVDEAFENAGKTPGFEIWRIEKLKVVAQDPKTYGTFYSGDSYICLSTKLVDTHFEWDIHFWLGKETSQDEAGVAAYKTVELDDHLGGAPVQYREVQEHESRKFLAHFKDGIRYLEGGIESGFRKVQRGVYEKRLFHVKGKRNVRVCQVELHARSLNKGDVFILDDGLNIYCWNGSKCNRIEKMKGTEVATRIKDEERGGKAALHIIDEGKDHGLEEKFFTVLGSRCQIADDSGDDMEFEKSSQLSVNLYRVSDASGTLEMTLIDNKPLKKSHLDTNDCFILDCGSSGVFVWVGKGCTKNEKNGAMKNGMDFIEQKGYPKWTQVTRVIEGGETPIFKQFFSNWSDQNAQVGLGKVFKKGVASQSYDKFDASMLHERNKATPKKEILPDDGTGVSKIWRVEEHDIEPVRSELHGIFFSGDCYIMLYTYKTNMKENHIIYFWQGVKSSVEEKATSAMLADKMDKDMGGIAMQVRVVQNKEPEHFLRIFRGRLIILEGGKGAGFRAGCEEDTYDSEGKRMFHVKGTTDLNARAIQVPRRAASLNSGDVIILETSEKIYMWRGTGACAAERRIGRLVIDFLTPGREPEVIREGQEPDSFWDDIGGREPYSTGKRLEEEKPSYPPRLFQFSNASGAFKVEEILEFTQEDLIEDDVMLLDTYDEVFVWIGEGANDDEKRESIRTAMDYIKSDTSGRTLDDTVILQVKQGYEPLNFTGHFQAWDFDKWSKGKTFEEIKKEMGEEKISEFSNMRITETEAKKIINYNPNTFVPEKFYSYEELTRPTCLLPRDIDIKIKEKYLTDEEFANIFGMEKHDFDAKPRWKQIDLKKKYKLF</sequence>
<dbReference type="SUPFAM" id="SSF47050">
    <property type="entry name" value="VHP, Villin headpiece domain"/>
    <property type="match status" value="1"/>
</dbReference>
<evidence type="ECO:0000256" key="8">
    <source>
        <dbReference type="ARBA" id="ARBA00023212"/>
    </source>
</evidence>
<dbReference type="CDD" id="cd11292">
    <property type="entry name" value="gelsolin_S3_like"/>
    <property type="match status" value="1"/>
</dbReference>
<dbReference type="InterPro" id="IPR036886">
    <property type="entry name" value="Villin_headpiece_dom_sf"/>
</dbReference>
<keyword evidence="7" id="KW-0009">Actin-binding</keyword>
<name>A0A6P8HEW3_ACTTE</name>
<dbReference type="GO" id="GO:0051014">
    <property type="term" value="P:actin filament severing"/>
    <property type="evidence" value="ECO:0007669"/>
    <property type="project" value="TreeGrafter"/>
</dbReference>
<dbReference type="PANTHER" id="PTHR11977">
    <property type="entry name" value="VILLIN"/>
    <property type="match status" value="1"/>
</dbReference>
<dbReference type="FunCoup" id="A0A6P8HEW3">
    <property type="interactions" value="218"/>
</dbReference>
<evidence type="ECO:0000256" key="4">
    <source>
        <dbReference type="ARBA" id="ARBA00022490"/>
    </source>
</evidence>
<dbReference type="SUPFAM" id="SSF55753">
    <property type="entry name" value="Actin depolymerizing proteins"/>
    <property type="match status" value="6"/>
</dbReference>
<dbReference type="GO" id="GO:0015629">
    <property type="term" value="C:actin cytoskeleton"/>
    <property type="evidence" value="ECO:0007669"/>
    <property type="project" value="TreeGrafter"/>
</dbReference>
<dbReference type="RefSeq" id="XP_031553548.1">
    <property type="nucleotide sequence ID" value="XM_031697688.1"/>
</dbReference>
<dbReference type="SMART" id="SM00153">
    <property type="entry name" value="VHP"/>
    <property type="match status" value="1"/>
</dbReference>
<dbReference type="CDD" id="cd11293">
    <property type="entry name" value="gelsolin_S4_like"/>
    <property type="match status" value="1"/>
</dbReference>
<evidence type="ECO:0000313" key="10">
    <source>
        <dbReference type="Proteomes" id="UP000515163"/>
    </source>
</evidence>
<dbReference type="Pfam" id="PF02209">
    <property type="entry name" value="VHP"/>
    <property type="match status" value="1"/>
</dbReference>
<dbReference type="SMART" id="SM00262">
    <property type="entry name" value="GEL"/>
    <property type="match status" value="6"/>
</dbReference>
<proteinExistence type="inferred from homology"/>
<dbReference type="Pfam" id="PF00626">
    <property type="entry name" value="Gelsolin"/>
    <property type="match status" value="6"/>
</dbReference>
<keyword evidence="6" id="KW-0106">Calcium</keyword>
<dbReference type="OrthoDB" id="6375767at2759"/>
<evidence type="ECO:0000256" key="2">
    <source>
        <dbReference type="ARBA" id="ARBA00008418"/>
    </source>
</evidence>
<evidence type="ECO:0000256" key="7">
    <source>
        <dbReference type="ARBA" id="ARBA00023203"/>
    </source>
</evidence>
<keyword evidence="4" id="KW-0963">Cytoplasm</keyword>
<dbReference type="GeneID" id="116290617"/>
<dbReference type="GO" id="GO:0005546">
    <property type="term" value="F:phosphatidylinositol-4,5-bisphosphate binding"/>
    <property type="evidence" value="ECO:0007669"/>
    <property type="project" value="TreeGrafter"/>
</dbReference>
<dbReference type="PRINTS" id="PR00597">
    <property type="entry name" value="GELSOLIN"/>
</dbReference>
<dbReference type="CDD" id="cd11291">
    <property type="entry name" value="gelsolin_S6_like"/>
    <property type="match status" value="1"/>
</dbReference>
<dbReference type="Gene3D" id="3.40.20.10">
    <property type="entry name" value="Severin"/>
    <property type="match status" value="6"/>
</dbReference>
<dbReference type="PROSITE" id="PS51089">
    <property type="entry name" value="HP"/>
    <property type="match status" value="1"/>
</dbReference>
<dbReference type="GO" id="GO:0051016">
    <property type="term" value="P:barbed-end actin filament capping"/>
    <property type="evidence" value="ECO:0007669"/>
    <property type="project" value="TreeGrafter"/>
</dbReference>
<dbReference type="InterPro" id="IPR007123">
    <property type="entry name" value="Gelsolin-like_dom"/>
</dbReference>
<keyword evidence="8" id="KW-0206">Cytoskeleton</keyword>